<name>A0A8F6YAK4_9RHOB</name>
<evidence type="ECO:0000259" key="2">
    <source>
        <dbReference type="Pfam" id="PF12697"/>
    </source>
</evidence>
<evidence type="ECO:0000256" key="1">
    <source>
        <dbReference type="ARBA" id="ARBA00022801"/>
    </source>
</evidence>
<dbReference type="PANTHER" id="PTHR48081">
    <property type="entry name" value="AB HYDROLASE SUPERFAMILY PROTEIN C4A8.06C"/>
    <property type="match status" value="1"/>
</dbReference>
<evidence type="ECO:0000313" key="4">
    <source>
        <dbReference type="Proteomes" id="UP000825009"/>
    </source>
</evidence>
<keyword evidence="4" id="KW-1185">Reference proteome</keyword>
<dbReference type="KEGG" id="gce:KYE46_01845"/>
<gene>
    <name evidence="3" type="ORF">KYE46_01845</name>
</gene>
<dbReference type="InterPro" id="IPR050300">
    <property type="entry name" value="GDXG_lipolytic_enzyme"/>
</dbReference>
<sequence length="281" mass="31095">MFHKIDDWDRAYSNSSHIHRSDQWPEAWVEPAARFRDDMSVQGRAALDQPYGDGDRQRFDLFMPEGAPRGLFVFVHGGYWHTLDRSYWSHLAAGAVANGYAAAVPGYTLCPEASITQIGQEISRAIDVAAERVDGPVVLAGHSAGGHLVARVAAMGSALSDATRARLSMVIPISGLSDLRPFLRLKMNESLRLDAEEAERESPALLHPPEGLRVLCWVGGSERAEFLRQNQLLANIWTGLGAEVGVWEEHDKHHFDICDGLANPDHAIHQYYLAAEPKPEQ</sequence>
<reference evidence="3 4" key="1">
    <citation type="submission" date="2021-07" db="EMBL/GenBank/DDBJ databases">
        <title>A novel Jannaschia species isolated from marine dinoflagellate Ceratoperidinium margalefii.</title>
        <authorList>
            <person name="Jiang Y."/>
            <person name="Li Z."/>
        </authorList>
    </citation>
    <scope>NUCLEOTIDE SEQUENCE [LARGE SCALE GENOMIC DNA]</scope>
    <source>
        <strain evidence="3 4">J12C1-MA-4</strain>
    </source>
</reference>
<accession>A0A8F6YAK4</accession>
<proteinExistence type="predicted"/>
<dbReference type="EMBL" id="CP079194">
    <property type="protein sequence ID" value="QXT40029.1"/>
    <property type="molecule type" value="Genomic_DNA"/>
</dbReference>
<dbReference type="InterPro" id="IPR000073">
    <property type="entry name" value="AB_hydrolase_1"/>
</dbReference>
<dbReference type="GO" id="GO:0016787">
    <property type="term" value="F:hydrolase activity"/>
    <property type="evidence" value="ECO:0007669"/>
    <property type="project" value="UniProtKB-KW"/>
</dbReference>
<dbReference type="PANTHER" id="PTHR48081:SF33">
    <property type="entry name" value="KYNURENINE FORMAMIDASE"/>
    <property type="match status" value="1"/>
</dbReference>
<dbReference type="RefSeq" id="WP_219003078.1">
    <property type="nucleotide sequence ID" value="NZ_CP079194.1"/>
</dbReference>
<feature type="domain" description="AB hydrolase-1" evidence="2">
    <location>
        <begin position="72"/>
        <end position="210"/>
    </location>
</feature>
<keyword evidence="1 3" id="KW-0378">Hydrolase</keyword>
<dbReference type="AlphaFoldDB" id="A0A8F6YAK4"/>
<dbReference type="Proteomes" id="UP000825009">
    <property type="component" value="Chromosome"/>
</dbReference>
<dbReference type="Pfam" id="PF12697">
    <property type="entry name" value="Abhydrolase_6"/>
    <property type="match status" value="1"/>
</dbReference>
<organism evidence="3 4">
    <name type="scientific">Gymnodinialimonas ceratoperidinii</name>
    <dbReference type="NCBI Taxonomy" id="2856823"/>
    <lineage>
        <taxon>Bacteria</taxon>
        <taxon>Pseudomonadati</taxon>
        <taxon>Pseudomonadota</taxon>
        <taxon>Alphaproteobacteria</taxon>
        <taxon>Rhodobacterales</taxon>
        <taxon>Paracoccaceae</taxon>
        <taxon>Gymnodinialimonas</taxon>
    </lineage>
</organism>
<evidence type="ECO:0000313" key="3">
    <source>
        <dbReference type="EMBL" id="QXT40029.1"/>
    </source>
</evidence>
<protein>
    <submittedName>
        <fullName evidence="3">Alpha/beta hydrolase</fullName>
    </submittedName>
</protein>